<dbReference type="Gene3D" id="3.90.1570.10">
    <property type="entry name" value="tt1808, chain A"/>
    <property type="match status" value="1"/>
</dbReference>
<dbReference type="PANTHER" id="PTHR35400">
    <property type="entry name" value="SLR1083 PROTEIN"/>
    <property type="match status" value="1"/>
</dbReference>
<evidence type="ECO:0000259" key="1">
    <source>
        <dbReference type="Pfam" id="PF05685"/>
    </source>
</evidence>
<sequence length="208" mass="23909">MSAIFDWAKGENLQPEPITVEIWKQLPEEFCRQVEVLNGEAIRAESPSREHQKAARRLADMIESAAEEHMRRHDGSCLDVSSDFDVLLWQFPSATIRRPDVALFECAPPDERPLRVHRVKLAVEVVSPGSEKTDTADKKAEYALAGIPWYWLVWVADNQVTSIEVHVLDHAFDQYRPHVVLEPVSDRTTIDVPIRVHIDWRRLAELSR</sequence>
<name>A0A939P7H1_9ACTN</name>
<keyword evidence="3" id="KW-1185">Reference proteome</keyword>
<keyword evidence="2" id="KW-0255">Endonuclease</keyword>
<evidence type="ECO:0000313" key="3">
    <source>
        <dbReference type="Proteomes" id="UP000669179"/>
    </source>
</evidence>
<proteinExistence type="predicted"/>
<dbReference type="PANTHER" id="PTHR35400:SF3">
    <property type="entry name" value="SLL1072 PROTEIN"/>
    <property type="match status" value="1"/>
</dbReference>
<evidence type="ECO:0000313" key="2">
    <source>
        <dbReference type="EMBL" id="MBO2446507.1"/>
    </source>
</evidence>
<reference evidence="2" key="1">
    <citation type="submission" date="2021-03" db="EMBL/GenBank/DDBJ databases">
        <authorList>
            <person name="Kanchanasin P."/>
            <person name="Saeng-In P."/>
            <person name="Phongsopitanun W."/>
            <person name="Yuki M."/>
            <person name="Kudo T."/>
            <person name="Ohkuma M."/>
            <person name="Tanasupawat S."/>
        </authorList>
    </citation>
    <scope>NUCLEOTIDE SEQUENCE</scope>
    <source>
        <strain evidence="2">GKU 128</strain>
    </source>
</reference>
<keyword evidence="2" id="KW-0378">Hydrolase</keyword>
<dbReference type="InterPro" id="IPR011335">
    <property type="entry name" value="Restrct_endonuc-II-like"/>
</dbReference>
<comment type="caution">
    <text evidence="2">The sequence shown here is derived from an EMBL/GenBank/DDBJ whole genome shotgun (WGS) entry which is preliminary data.</text>
</comment>
<organism evidence="2 3">
    <name type="scientific">Actinomadura barringtoniae</name>
    <dbReference type="NCBI Taxonomy" id="1427535"/>
    <lineage>
        <taxon>Bacteria</taxon>
        <taxon>Bacillati</taxon>
        <taxon>Actinomycetota</taxon>
        <taxon>Actinomycetes</taxon>
        <taxon>Streptosporangiales</taxon>
        <taxon>Thermomonosporaceae</taxon>
        <taxon>Actinomadura</taxon>
    </lineage>
</organism>
<dbReference type="AlphaFoldDB" id="A0A939P7H1"/>
<dbReference type="RefSeq" id="WP_208254105.1">
    <property type="nucleotide sequence ID" value="NZ_JAGEOJ010000002.1"/>
</dbReference>
<gene>
    <name evidence="2" type="ORF">J4573_05360</name>
</gene>
<dbReference type="InterPro" id="IPR008538">
    <property type="entry name" value="Uma2"/>
</dbReference>
<dbReference type="CDD" id="cd06260">
    <property type="entry name" value="DUF820-like"/>
    <property type="match status" value="1"/>
</dbReference>
<accession>A0A939P7H1</accession>
<dbReference type="SUPFAM" id="SSF52980">
    <property type="entry name" value="Restriction endonuclease-like"/>
    <property type="match status" value="1"/>
</dbReference>
<feature type="domain" description="Putative restriction endonuclease" evidence="1">
    <location>
        <begin position="31"/>
        <end position="183"/>
    </location>
</feature>
<dbReference type="GO" id="GO:0004519">
    <property type="term" value="F:endonuclease activity"/>
    <property type="evidence" value="ECO:0007669"/>
    <property type="project" value="UniProtKB-KW"/>
</dbReference>
<keyword evidence="2" id="KW-0540">Nuclease</keyword>
<dbReference type="Proteomes" id="UP000669179">
    <property type="component" value="Unassembled WGS sequence"/>
</dbReference>
<dbReference type="InterPro" id="IPR012296">
    <property type="entry name" value="Nuclease_put_TT1808"/>
</dbReference>
<dbReference type="Pfam" id="PF05685">
    <property type="entry name" value="Uma2"/>
    <property type="match status" value="1"/>
</dbReference>
<dbReference type="EMBL" id="JAGEOJ010000002">
    <property type="protein sequence ID" value="MBO2446507.1"/>
    <property type="molecule type" value="Genomic_DNA"/>
</dbReference>
<protein>
    <submittedName>
        <fullName evidence="2">Uma2 family endonuclease</fullName>
    </submittedName>
</protein>